<dbReference type="EC" id="3.4.21.89" evidence="2"/>
<dbReference type="GO" id="GO:0016020">
    <property type="term" value="C:membrane"/>
    <property type="evidence" value="ECO:0007669"/>
    <property type="project" value="InterPro"/>
</dbReference>
<dbReference type="SUPFAM" id="SSF51306">
    <property type="entry name" value="LexA/Signal peptidase"/>
    <property type="match status" value="1"/>
</dbReference>
<evidence type="ECO:0000313" key="4">
    <source>
        <dbReference type="EMBL" id="KGA93755.1"/>
    </source>
</evidence>
<dbReference type="GO" id="GO:0006465">
    <property type="term" value="P:signal peptide processing"/>
    <property type="evidence" value="ECO:0007669"/>
    <property type="project" value="InterPro"/>
</dbReference>
<dbReference type="Gene3D" id="2.10.109.10">
    <property type="entry name" value="Umud Fragment, subunit A"/>
    <property type="match status" value="1"/>
</dbReference>
<evidence type="ECO:0000259" key="3">
    <source>
        <dbReference type="Pfam" id="PF10502"/>
    </source>
</evidence>
<dbReference type="InterPro" id="IPR019533">
    <property type="entry name" value="Peptidase_S26"/>
</dbReference>
<accession>A0A094WB80</accession>
<dbReference type="GO" id="GO:0004252">
    <property type="term" value="F:serine-type endopeptidase activity"/>
    <property type="evidence" value="ECO:0007669"/>
    <property type="project" value="InterPro"/>
</dbReference>
<dbReference type="PATRIC" id="fig|178606.4.peg.1468"/>
<protein>
    <recommendedName>
        <fullName evidence="2">signal peptidase I</fullName>
        <ecNumber evidence="2">3.4.21.89</ecNumber>
    </recommendedName>
</protein>
<organism evidence="4 5">
    <name type="scientific">Leptospirillum ferriphilum</name>
    <dbReference type="NCBI Taxonomy" id="178606"/>
    <lineage>
        <taxon>Bacteria</taxon>
        <taxon>Pseudomonadati</taxon>
        <taxon>Nitrospirota</taxon>
        <taxon>Nitrospiria</taxon>
        <taxon>Nitrospirales</taxon>
        <taxon>Nitrospiraceae</taxon>
        <taxon>Leptospirillum</taxon>
    </lineage>
</organism>
<sequence length="97" mass="10755">MCHGIDPVLKRIAGLPGDIVDVKDSGVFVNGRLIPGSRRLSLDSHGRPISMIPACRIVLRGYWLMATKKENSWDSRYWGEVMPGNILGIAEPVIVRE</sequence>
<evidence type="ECO:0000256" key="2">
    <source>
        <dbReference type="ARBA" id="ARBA00013208"/>
    </source>
</evidence>
<dbReference type="PROSITE" id="PS00760">
    <property type="entry name" value="SPASE_I_2"/>
    <property type="match status" value="1"/>
</dbReference>
<dbReference type="Proteomes" id="UP000029452">
    <property type="component" value="Unassembled WGS sequence"/>
</dbReference>
<gene>
    <name evidence="4" type="ORF">LptCag_1465</name>
</gene>
<dbReference type="EMBL" id="JPGK01000005">
    <property type="protein sequence ID" value="KGA93755.1"/>
    <property type="molecule type" value="Genomic_DNA"/>
</dbReference>
<dbReference type="InterPro" id="IPR019757">
    <property type="entry name" value="Pept_S26A_signal_pept_1_Lys-AS"/>
</dbReference>
<feature type="domain" description="Peptidase S26" evidence="3">
    <location>
        <begin position="7"/>
        <end position="91"/>
    </location>
</feature>
<dbReference type="GO" id="GO:0009003">
    <property type="term" value="F:signal peptidase activity"/>
    <property type="evidence" value="ECO:0007669"/>
    <property type="project" value="UniProtKB-EC"/>
</dbReference>
<comment type="catalytic activity">
    <reaction evidence="1">
        <text>Cleavage of hydrophobic, N-terminal signal or leader sequences from secreted and periplasmic proteins.</text>
        <dbReference type="EC" id="3.4.21.89"/>
    </reaction>
</comment>
<proteinExistence type="predicted"/>
<evidence type="ECO:0000313" key="5">
    <source>
        <dbReference type="Proteomes" id="UP000029452"/>
    </source>
</evidence>
<evidence type="ECO:0000256" key="1">
    <source>
        <dbReference type="ARBA" id="ARBA00000677"/>
    </source>
</evidence>
<comment type="caution">
    <text evidence="4">The sequence shown here is derived from an EMBL/GenBank/DDBJ whole genome shotgun (WGS) entry which is preliminary data.</text>
</comment>
<dbReference type="Pfam" id="PF10502">
    <property type="entry name" value="Peptidase_S26"/>
    <property type="match status" value="1"/>
</dbReference>
<reference evidence="4 5" key="1">
    <citation type="submission" date="2014-06" db="EMBL/GenBank/DDBJ databases">
        <title>Draft genome sequence of iron oxidizing acidophile Leptospirillum ferriphilum DSM14647.</title>
        <authorList>
            <person name="Cardenas J.P."/>
            <person name="Lazcano M."/>
            <person name="Ossandon F.J."/>
            <person name="Corbett M."/>
            <person name="Holmes D.S."/>
            <person name="Watkin E."/>
        </authorList>
    </citation>
    <scope>NUCLEOTIDE SEQUENCE [LARGE SCALE GENOMIC DNA]</scope>
    <source>
        <strain evidence="4 5">DSM 14647</strain>
    </source>
</reference>
<dbReference type="AlphaFoldDB" id="A0A094WB80"/>
<dbReference type="InterPro" id="IPR036286">
    <property type="entry name" value="LexA/Signal_pep-like_sf"/>
</dbReference>
<name>A0A094WB80_9BACT</name>